<name>A0ACB8RMY3_9AGAM</name>
<gene>
    <name evidence="1" type="ORF">FA95DRAFT_1561125</name>
</gene>
<reference evidence="1" key="2">
    <citation type="journal article" date="2022" name="New Phytol.">
        <title>Evolutionary transition to the ectomycorrhizal habit in the genomes of a hyperdiverse lineage of mushroom-forming fungi.</title>
        <authorList>
            <person name="Looney B."/>
            <person name="Miyauchi S."/>
            <person name="Morin E."/>
            <person name="Drula E."/>
            <person name="Courty P.E."/>
            <person name="Kohler A."/>
            <person name="Kuo A."/>
            <person name="LaButti K."/>
            <person name="Pangilinan J."/>
            <person name="Lipzen A."/>
            <person name="Riley R."/>
            <person name="Andreopoulos W."/>
            <person name="He G."/>
            <person name="Johnson J."/>
            <person name="Nolan M."/>
            <person name="Tritt A."/>
            <person name="Barry K.W."/>
            <person name="Grigoriev I.V."/>
            <person name="Nagy L.G."/>
            <person name="Hibbett D."/>
            <person name="Henrissat B."/>
            <person name="Matheny P.B."/>
            <person name="Labbe J."/>
            <person name="Martin F.M."/>
        </authorList>
    </citation>
    <scope>NUCLEOTIDE SEQUENCE</scope>
    <source>
        <strain evidence="1">FP105234-sp</strain>
    </source>
</reference>
<reference evidence="1" key="1">
    <citation type="submission" date="2021-02" db="EMBL/GenBank/DDBJ databases">
        <authorList>
            <consortium name="DOE Joint Genome Institute"/>
            <person name="Ahrendt S."/>
            <person name="Looney B.P."/>
            <person name="Miyauchi S."/>
            <person name="Morin E."/>
            <person name="Drula E."/>
            <person name="Courty P.E."/>
            <person name="Chicoki N."/>
            <person name="Fauchery L."/>
            <person name="Kohler A."/>
            <person name="Kuo A."/>
            <person name="Labutti K."/>
            <person name="Pangilinan J."/>
            <person name="Lipzen A."/>
            <person name="Riley R."/>
            <person name="Andreopoulos W."/>
            <person name="He G."/>
            <person name="Johnson J."/>
            <person name="Barry K.W."/>
            <person name="Grigoriev I.V."/>
            <person name="Nagy L."/>
            <person name="Hibbett D."/>
            <person name="Henrissat B."/>
            <person name="Matheny P.B."/>
            <person name="Labbe J."/>
            <person name="Martin F."/>
        </authorList>
    </citation>
    <scope>NUCLEOTIDE SEQUENCE</scope>
    <source>
        <strain evidence="1">FP105234-sp</strain>
    </source>
</reference>
<dbReference type="Proteomes" id="UP000814033">
    <property type="component" value="Unassembled WGS sequence"/>
</dbReference>
<keyword evidence="2" id="KW-1185">Reference proteome</keyword>
<comment type="caution">
    <text evidence="1">The sequence shown here is derived from an EMBL/GenBank/DDBJ whole genome shotgun (WGS) entry which is preliminary data.</text>
</comment>
<sequence>MVLADRRPIRKSTWIPYGWTCLAGIKVAAFQAYAAKLSSGDDAVTEKAPPRYNTWVKAYRALHPTTDELDMPMYAPKRLITRASHPSYRQSGPRGRVGSSRPPRRERPAKLSEAEKLSNTMAMATFRTGHAAITSLIQRGLKAEHGTPVGSMFGSPAVSASNDFTALFKDLETLEPLGTQGTSATRCAHCHSPLTHPQTHRHPRTRTTQLPAHRPTRPSAWRPQPPPTRPSMAPPSSRPLRRRPQTPRARPPPPPPPLPPRSRPPRATRRRR</sequence>
<evidence type="ECO:0000313" key="2">
    <source>
        <dbReference type="Proteomes" id="UP000814033"/>
    </source>
</evidence>
<dbReference type="EMBL" id="MU275952">
    <property type="protein sequence ID" value="KAI0045410.1"/>
    <property type="molecule type" value="Genomic_DNA"/>
</dbReference>
<organism evidence="1 2">
    <name type="scientific">Auriscalpium vulgare</name>
    <dbReference type="NCBI Taxonomy" id="40419"/>
    <lineage>
        <taxon>Eukaryota</taxon>
        <taxon>Fungi</taxon>
        <taxon>Dikarya</taxon>
        <taxon>Basidiomycota</taxon>
        <taxon>Agaricomycotina</taxon>
        <taxon>Agaricomycetes</taxon>
        <taxon>Russulales</taxon>
        <taxon>Auriscalpiaceae</taxon>
        <taxon>Auriscalpium</taxon>
    </lineage>
</organism>
<evidence type="ECO:0000313" key="1">
    <source>
        <dbReference type="EMBL" id="KAI0045410.1"/>
    </source>
</evidence>
<accession>A0ACB8RMY3</accession>
<proteinExistence type="predicted"/>
<protein>
    <submittedName>
        <fullName evidence="1">Uncharacterized protein</fullName>
    </submittedName>
</protein>